<evidence type="ECO:0000313" key="3">
    <source>
        <dbReference type="Proteomes" id="UP000291485"/>
    </source>
</evidence>
<dbReference type="GO" id="GO:0043565">
    <property type="term" value="F:sequence-specific DNA binding"/>
    <property type="evidence" value="ECO:0007669"/>
    <property type="project" value="InterPro"/>
</dbReference>
<name>A0A4R0NW17_9SPHI</name>
<dbReference type="GO" id="GO:0003700">
    <property type="term" value="F:DNA-binding transcription factor activity"/>
    <property type="evidence" value="ECO:0007669"/>
    <property type="project" value="InterPro"/>
</dbReference>
<protein>
    <submittedName>
        <fullName evidence="2">AraC family transcriptional regulator</fullName>
    </submittedName>
</protein>
<accession>A0A4R0NW17</accession>
<dbReference type="Pfam" id="PF20240">
    <property type="entry name" value="DUF6597"/>
    <property type="match status" value="1"/>
</dbReference>
<dbReference type="RefSeq" id="WP_131560486.1">
    <property type="nucleotide sequence ID" value="NZ_SJSN01000012.1"/>
</dbReference>
<evidence type="ECO:0000313" key="2">
    <source>
        <dbReference type="EMBL" id="TCD05882.1"/>
    </source>
</evidence>
<proteinExistence type="predicted"/>
<dbReference type="SMART" id="SM00342">
    <property type="entry name" value="HTH_ARAC"/>
    <property type="match status" value="1"/>
</dbReference>
<dbReference type="PROSITE" id="PS01124">
    <property type="entry name" value="HTH_ARAC_FAMILY_2"/>
    <property type="match status" value="1"/>
</dbReference>
<dbReference type="Proteomes" id="UP000291485">
    <property type="component" value="Unassembled WGS sequence"/>
</dbReference>
<reference evidence="2 3" key="1">
    <citation type="submission" date="2019-02" db="EMBL/GenBank/DDBJ databases">
        <title>Pedobacter sp. RP-3-11 sp. nov., isolated from Arctic soil.</title>
        <authorList>
            <person name="Dahal R.H."/>
        </authorList>
    </citation>
    <scope>NUCLEOTIDE SEQUENCE [LARGE SCALE GENOMIC DNA]</scope>
    <source>
        <strain evidence="2 3">RP-3-11</strain>
    </source>
</reference>
<keyword evidence="3" id="KW-1185">Reference proteome</keyword>
<dbReference type="AlphaFoldDB" id="A0A4R0NW17"/>
<dbReference type="InterPro" id="IPR018060">
    <property type="entry name" value="HTH_AraC"/>
</dbReference>
<dbReference type="InterPro" id="IPR046532">
    <property type="entry name" value="DUF6597"/>
</dbReference>
<comment type="caution">
    <text evidence="2">The sequence shown here is derived from an EMBL/GenBank/DDBJ whole genome shotgun (WGS) entry which is preliminary data.</text>
</comment>
<dbReference type="EMBL" id="SJSN01000012">
    <property type="protein sequence ID" value="TCD05882.1"/>
    <property type="molecule type" value="Genomic_DNA"/>
</dbReference>
<gene>
    <name evidence="2" type="ORF">EZ449_15590</name>
</gene>
<sequence>MENDLAYKMVEPDKSLSDFVESFWFLKNQSDSSREAIALPDGRIDLFLSRSWSDPFNIFLLGISTQPDEAIIAPKSSIFSISFKLPALEFIFNSSVADLVNKGKKLTDDFWNFNANDLNDFEAFCKKASQKIHSLIPREIDRRKQKLFELIYALKGEITVKELSEQVFWSSRQINRYFNQQFGLSLKVYCNILRFRASLEHIAKGKLFPELDFADQNHFIKQVKKFSGVVPKELFKNKNDRFILLSTFQLR</sequence>
<evidence type="ECO:0000259" key="1">
    <source>
        <dbReference type="PROSITE" id="PS01124"/>
    </source>
</evidence>
<organism evidence="2 3">
    <name type="scientific">Pedobacter frigidisoli</name>
    <dbReference type="NCBI Taxonomy" id="2530455"/>
    <lineage>
        <taxon>Bacteria</taxon>
        <taxon>Pseudomonadati</taxon>
        <taxon>Bacteroidota</taxon>
        <taxon>Sphingobacteriia</taxon>
        <taxon>Sphingobacteriales</taxon>
        <taxon>Sphingobacteriaceae</taxon>
        <taxon>Pedobacter</taxon>
    </lineage>
</organism>
<dbReference type="Gene3D" id="1.10.10.60">
    <property type="entry name" value="Homeodomain-like"/>
    <property type="match status" value="1"/>
</dbReference>
<dbReference type="OrthoDB" id="635259at2"/>
<feature type="domain" description="HTH araC/xylS-type" evidence="1">
    <location>
        <begin position="130"/>
        <end position="237"/>
    </location>
</feature>